<sequence>MFSTSRTVTSVIVSSILAYVFLFTEFFSEYSLLPHYTPKNHIFPVSANLTENKEAVLFLASLDHTTLPSNVSIAEVPKVELPVESTDLSKLCGETEWTEGLWLHCHSGCGVNGTSICGGLNNARNRVQTCIRLAIDAGAGVIIPSATTRNEEALVDTNAKTVCPSFFWDMKHLKSEVGKQCPQLKVRVCDDRSGISKIVTPPKRTYLEAPHSKDTFRGLVKNSFEKSNYTLSSVTASSPALIEFSDTYIGWDYKKSSELSTIRKSLFKALQFNKDLLHLSTEVLKSPQLNNGAFIGIHLRAENDWPAGFGTAEDQMRLYVAEIERIQTTVSYVVDTIYVSSGDIDGIQRFRDMLEPLGYIVHDKWTLLANEPETLAYLEALPFDQKGIVEYNVLVDARFWIGIITSSMSSLIAYARTVDEREDYFETSIFPDSSREGLNRGYTDNISIKGNQYTKLMVVNGVDIMDSFP</sequence>
<dbReference type="AlphaFoldDB" id="A0A370TAI3"/>
<comment type="caution">
    <text evidence="5">The sequence shown here is derived from an EMBL/GenBank/DDBJ whole genome shotgun (WGS) entry which is preliminary data.</text>
</comment>
<keyword evidence="1" id="KW-0808">Transferase</keyword>
<evidence type="ECO:0000313" key="6">
    <source>
        <dbReference type="Proteomes" id="UP000254866"/>
    </source>
</evidence>
<reference evidence="5 6" key="1">
    <citation type="journal article" date="2018" name="IMA Fungus">
        <title>IMA Genome-F 9: Draft genome sequence of Annulohypoxylon stygium, Aspergillus mulundensis, Berkeleyomyces basicola (syn. Thielaviopsis basicola), Ceratocystis smalleyi, two Cercospora beticola strains, Coleophoma cylindrospora, Fusarium fracticaudum, Phialophora cf. hyalina, and Morchella septimelata.</title>
        <authorList>
            <person name="Wingfield B.D."/>
            <person name="Bills G.F."/>
            <person name="Dong Y."/>
            <person name="Huang W."/>
            <person name="Nel W.J."/>
            <person name="Swalarsk-Parry B.S."/>
            <person name="Vaghefi N."/>
            <person name="Wilken P.M."/>
            <person name="An Z."/>
            <person name="de Beer Z.W."/>
            <person name="De Vos L."/>
            <person name="Chen L."/>
            <person name="Duong T.A."/>
            <person name="Gao Y."/>
            <person name="Hammerbacher A."/>
            <person name="Kikkert J.R."/>
            <person name="Li Y."/>
            <person name="Li H."/>
            <person name="Li K."/>
            <person name="Li Q."/>
            <person name="Liu X."/>
            <person name="Ma X."/>
            <person name="Naidoo K."/>
            <person name="Pethybridge S.J."/>
            <person name="Sun J."/>
            <person name="Steenkamp E.T."/>
            <person name="van der Nest M.A."/>
            <person name="van Wyk S."/>
            <person name="Wingfield M.J."/>
            <person name="Xiong C."/>
            <person name="Yue Q."/>
            <person name="Zhang X."/>
        </authorList>
    </citation>
    <scope>NUCLEOTIDE SEQUENCE [LARGE SCALE GENOMIC DNA]</scope>
    <source>
        <strain evidence="5 6">BP 5553</strain>
    </source>
</reference>
<dbReference type="Gene3D" id="3.40.50.11350">
    <property type="match status" value="1"/>
</dbReference>
<dbReference type="OrthoDB" id="20368at2759"/>
<dbReference type="InterPro" id="IPR019378">
    <property type="entry name" value="GDP-Fuc_O-FucTrfase"/>
</dbReference>
<keyword evidence="4" id="KW-1133">Transmembrane helix</keyword>
<protein>
    <submittedName>
        <fullName evidence="5">Uncharacterized protein</fullName>
    </submittedName>
</protein>
<evidence type="ECO:0000256" key="1">
    <source>
        <dbReference type="ARBA" id="ARBA00022679"/>
    </source>
</evidence>
<dbReference type="GO" id="GO:0006004">
    <property type="term" value="P:fucose metabolic process"/>
    <property type="evidence" value="ECO:0007669"/>
    <property type="project" value="UniProtKB-KW"/>
</dbReference>
<proteinExistence type="predicted"/>
<keyword evidence="2" id="KW-0294">Fucose metabolism</keyword>
<evidence type="ECO:0000256" key="4">
    <source>
        <dbReference type="SAM" id="Phobius"/>
    </source>
</evidence>
<keyword evidence="4" id="KW-0812">Transmembrane</keyword>
<keyword evidence="4" id="KW-0472">Membrane</keyword>
<dbReference type="RefSeq" id="XP_031865181.1">
    <property type="nucleotide sequence ID" value="XM_032018773.1"/>
</dbReference>
<feature type="transmembrane region" description="Helical" evidence="4">
    <location>
        <begin position="7"/>
        <end position="27"/>
    </location>
</feature>
<evidence type="ECO:0000256" key="3">
    <source>
        <dbReference type="ARBA" id="ARBA00023277"/>
    </source>
</evidence>
<keyword evidence="3" id="KW-0119">Carbohydrate metabolism</keyword>
<dbReference type="GO" id="GO:0016740">
    <property type="term" value="F:transferase activity"/>
    <property type="evidence" value="ECO:0007669"/>
    <property type="project" value="UniProtKB-KW"/>
</dbReference>
<accession>A0A370TAI3</accession>
<dbReference type="GeneID" id="43602999"/>
<dbReference type="CDD" id="cd11296">
    <property type="entry name" value="O-FucT_like"/>
    <property type="match status" value="1"/>
</dbReference>
<gene>
    <name evidence="5" type="ORF">BP5553_10150</name>
</gene>
<dbReference type="Pfam" id="PF10250">
    <property type="entry name" value="O-FucT"/>
    <property type="match status" value="1"/>
</dbReference>
<evidence type="ECO:0000313" key="5">
    <source>
        <dbReference type="EMBL" id="RDL30805.1"/>
    </source>
</evidence>
<evidence type="ECO:0000256" key="2">
    <source>
        <dbReference type="ARBA" id="ARBA00023253"/>
    </source>
</evidence>
<dbReference type="EMBL" id="NPIC01000014">
    <property type="protein sequence ID" value="RDL30805.1"/>
    <property type="molecule type" value="Genomic_DNA"/>
</dbReference>
<organism evidence="5 6">
    <name type="scientific">Venustampulla echinocandica</name>
    <dbReference type="NCBI Taxonomy" id="2656787"/>
    <lineage>
        <taxon>Eukaryota</taxon>
        <taxon>Fungi</taxon>
        <taxon>Dikarya</taxon>
        <taxon>Ascomycota</taxon>
        <taxon>Pezizomycotina</taxon>
        <taxon>Leotiomycetes</taxon>
        <taxon>Helotiales</taxon>
        <taxon>Pleuroascaceae</taxon>
        <taxon>Venustampulla</taxon>
    </lineage>
</organism>
<dbReference type="Proteomes" id="UP000254866">
    <property type="component" value="Unassembled WGS sequence"/>
</dbReference>
<keyword evidence="6" id="KW-1185">Reference proteome</keyword>
<name>A0A370TAI3_9HELO</name>